<reference evidence="2" key="2">
    <citation type="journal article" date="2015" name="Data Brief">
        <title>Shoot transcriptome of the giant reed, Arundo donax.</title>
        <authorList>
            <person name="Barrero R.A."/>
            <person name="Guerrero F.D."/>
            <person name="Moolhuijzen P."/>
            <person name="Goolsby J.A."/>
            <person name="Tidwell J."/>
            <person name="Bellgard S.E."/>
            <person name="Bellgard M.I."/>
        </authorList>
    </citation>
    <scope>NUCLEOTIDE SEQUENCE</scope>
    <source>
        <tissue evidence="2">Shoot tissue taken approximately 20 cm above the soil surface</tissue>
    </source>
</reference>
<dbReference type="InterPro" id="IPR039300">
    <property type="entry name" value="JASON"/>
</dbReference>
<reference evidence="2" key="1">
    <citation type="submission" date="2014-09" db="EMBL/GenBank/DDBJ databases">
        <authorList>
            <person name="Magalhaes I.L.F."/>
            <person name="Oliveira U."/>
            <person name="Santos F.R."/>
            <person name="Vidigal T.H.D.A."/>
            <person name="Brescovit A.D."/>
            <person name="Santos A.J."/>
        </authorList>
    </citation>
    <scope>NUCLEOTIDE SEQUENCE</scope>
    <source>
        <tissue evidence="2">Shoot tissue taken approximately 20 cm above the soil surface</tissue>
    </source>
</reference>
<proteinExistence type="predicted"/>
<evidence type="ECO:0000256" key="1">
    <source>
        <dbReference type="SAM" id="MobiDB-lite"/>
    </source>
</evidence>
<dbReference type="PANTHER" id="PTHR33318">
    <property type="entry name" value="ASPARTYL/GLUTAMYL-TRNA(ASN/GLN) AMIDOTRANSFERASE SUBUNIT"/>
    <property type="match status" value="1"/>
</dbReference>
<dbReference type="GO" id="GO:0007142">
    <property type="term" value="P:male meiosis II"/>
    <property type="evidence" value="ECO:0007669"/>
    <property type="project" value="InterPro"/>
</dbReference>
<evidence type="ECO:0008006" key="3">
    <source>
        <dbReference type="Google" id="ProtNLM"/>
    </source>
</evidence>
<dbReference type="EMBL" id="GBRH01223646">
    <property type="protein sequence ID" value="JAD74249.1"/>
    <property type="molecule type" value="Transcribed_RNA"/>
</dbReference>
<feature type="compositionally biased region" description="Polar residues" evidence="1">
    <location>
        <begin position="166"/>
        <end position="184"/>
    </location>
</feature>
<evidence type="ECO:0000313" key="2">
    <source>
        <dbReference type="EMBL" id="JAD74249.1"/>
    </source>
</evidence>
<organism evidence="2">
    <name type="scientific">Arundo donax</name>
    <name type="common">Giant reed</name>
    <name type="synonym">Donax arundinaceus</name>
    <dbReference type="NCBI Taxonomy" id="35708"/>
    <lineage>
        <taxon>Eukaryota</taxon>
        <taxon>Viridiplantae</taxon>
        <taxon>Streptophyta</taxon>
        <taxon>Embryophyta</taxon>
        <taxon>Tracheophyta</taxon>
        <taxon>Spermatophyta</taxon>
        <taxon>Magnoliopsida</taxon>
        <taxon>Liliopsida</taxon>
        <taxon>Poales</taxon>
        <taxon>Poaceae</taxon>
        <taxon>PACMAD clade</taxon>
        <taxon>Arundinoideae</taxon>
        <taxon>Arundineae</taxon>
        <taxon>Arundo</taxon>
    </lineage>
</organism>
<dbReference type="PANTHER" id="PTHR33318:SF5">
    <property type="entry name" value="OS06G0670100 PROTEIN"/>
    <property type="match status" value="1"/>
</dbReference>
<accession>A0A0A9CD64</accession>
<protein>
    <recommendedName>
        <fullName evidence="3">Protein JASON</fullName>
    </recommendedName>
</protein>
<name>A0A0A9CD64_ARUDO</name>
<feature type="region of interest" description="Disordered" evidence="1">
    <location>
        <begin position="126"/>
        <end position="196"/>
    </location>
</feature>
<dbReference type="AlphaFoldDB" id="A0A0A9CD64"/>
<sequence>MPTNAPATNCAPLFEANSSEGCRYEEHHTMRPELNIEDAHHLPGVELVPDSAFLEKTRFQNINHKLLERTCSPFPTPLVLRDDMQTPGTIYTSHRGASMSGKRVRTRKQFIYPVLRPIENSLQRMELTEHPSPLSSSNPPKRRNLGADSMKKPKKISSSSVDKPGLSNSPSFSSDDNASCQVKETPSLEESKCHIDSTELLDRGELSKSNSDEKHAALSLSHWLKSSSTDVGNRGAINCAAGDQSYDECSLLTERPSFTASDLNWDVENPTPMLPKAWDGNGIPNTAARYKEDQKVSWHATPFEERLLKVLSEEERCPPREIVRGKLFHVEGKAE</sequence>